<reference evidence="2 3" key="1">
    <citation type="submission" date="2018-06" db="EMBL/GenBank/DDBJ databases">
        <title>WGS assembly of Brassica rapa FPsc.</title>
        <authorList>
            <person name="Bowman J."/>
            <person name="Kohchi T."/>
            <person name="Yamato K."/>
            <person name="Jenkins J."/>
            <person name="Shu S."/>
            <person name="Ishizaki K."/>
            <person name="Yamaoka S."/>
            <person name="Nishihama R."/>
            <person name="Nakamura Y."/>
            <person name="Berger F."/>
            <person name="Adam C."/>
            <person name="Aki S."/>
            <person name="Althoff F."/>
            <person name="Araki T."/>
            <person name="Arteaga-Vazquez M."/>
            <person name="Balasubrmanian S."/>
            <person name="Bauer D."/>
            <person name="Boehm C."/>
            <person name="Briginshaw L."/>
            <person name="Caballero-Perez J."/>
            <person name="Catarino B."/>
            <person name="Chen F."/>
            <person name="Chiyoda S."/>
            <person name="Chovatia M."/>
            <person name="Davies K."/>
            <person name="Delmans M."/>
            <person name="Demura T."/>
            <person name="Dierschke T."/>
            <person name="Dolan L."/>
            <person name="Dorantes-Acosta A."/>
            <person name="Eklund D."/>
            <person name="Florent S."/>
            <person name="Flores-Sandoval E."/>
            <person name="Fujiyama A."/>
            <person name="Fukuzawa H."/>
            <person name="Galik B."/>
            <person name="Grimanelli D."/>
            <person name="Grimwood J."/>
            <person name="Grossniklaus U."/>
            <person name="Hamada T."/>
            <person name="Haseloff J."/>
            <person name="Hetherington A."/>
            <person name="Higo A."/>
            <person name="Hirakawa Y."/>
            <person name="Hundley H."/>
            <person name="Ikeda Y."/>
            <person name="Inoue K."/>
            <person name="Inoue S."/>
            <person name="Ishida S."/>
            <person name="Jia Q."/>
            <person name="Kakita M."/>
            <person name="Kanazawa T."/>
            <person name="Kawai Y."/>
            <person name="Kawashima T."/>
            <person name="Kennedy M."/>
            <person name="Kinose K."/>
            <person name="Kinoshita T."/>
            <person name="Kohara Y."/>
            <person name="Koide E."/>
            <person name="Komatsu K."/>
            <person name="Kopischke S."/>
            <person name="Kubo M."/>
            <person name="Kyozuka J."/>
            <person name="Lagercrantz U."/>
            <person name="Lin S."/>
            <person name="Lindquist E."/>
            <person name="Lipzen A."/>
            <person name="Lu C."/>
            <person name="Luna E."/>
            <person name="Martienssen R."/>
            <person name="Minamino N."/>
            <person name="Mizutani M."/>
            <person name="Mizutani M."/>
            <person name="Mochizuki N."/>
            <person name="Monte I."/>
            <person name="Mosher R."/>
            <person name="Nagasaki H."/>
            <person name="Nakagami H."/>
            <person name="Naramoto S."/>
            <person name="Nishitani K."/>
            <person name="Ohtani M."/>
            <person name="Okamoto T."/>
            <person name="Okumura M."/>
            <person name="Phillips J."/>
            <person name="Pollak B."/>
            <person name="Reinders A."/>
            <person name="Roevekamp M."/>
            <person name="Sano R."/>
            <person name="Sawa S."/>
            <person name="Schmid M."/>
            <person name="Shirakawa M."/>
            <person name="Solano R."/>
            <person name="Spunde A."/>
            <person name="Suetsugu N."/>
            <person name="Sugano S."/>
            <person name="Sugiyama A."/>
            <person name="Sun R."/>
            <person name="Suzuki Y."/>
            <person name="Takenaka M."/>
            <person name="Takezawa D."/>
            <person name="Tomogane H."/>
            <person name="Tsuzuki M."/>
            <person name="Ueda T."/>
            <person name="Umeda M."/>
            <person name="Ward J."/>
            <person name="Watanabe Y."/>
            <person name="Yazaki K."/>
            <person name="Yokoyama R."/>
            <person name="Yoshitake Y."/>
            <person name="Yotsui I."/>
            <person name="Zachgo S."/>
            <person name="Schmutz J."/>
        </authorList>
    </citation>
    <scope>NUCLEOTIDE SEQUENCE [LARGE SCALE GENOMIC DNA]</scope>
    <source>
        <strain evidence="3">cv. B-3</strain>
    </source>
</reference>
<keyword evidence="1" id="KW-1133">Transmembrane helix</keyword>
<sequence length="99" mass="11678">MHLVFLQATHFFIHYLFAKPNRSRLPKNRPWMHYSSGLTAVQYGAYEHNSPSLFMWKVFNIHVFGELPHVFKIGFMMVTINAIICGVAGILWWKFLCLY</sequence>
<name>A0A398ANN3_BRACM</name>
<dbReference type="Proteomes" id="UP000264353">
    <property type="component" value="Chromosome A2"/>
</dbReference>
<gene>
    <name evidence="2" type="ORF">BRARA_B03891</name>
</gene>
<evidence type="ECO:0000313" key="2">
    <source>
        <dbReference type="EMBL" id="RID76943.1"/>
    </source>
</evidence>
<proteinExistence type="predicted"/>
<dbReference type="AlphaFoldDB" id="A0A398ANN3"/>
<accession>A0A398ANN3</accession>
<evidence type="ECO:0000313" key="3">
    <source>
        <dbReference type="Proteomes" id="UP000264353"/>
    </source>
</evidence>
<feature type="transmembrane region" description="Helical" evidence="1">
    <location>
        <begin position="73"/>
        <end position="93"/>
    </location>
</feature>
<keyword evidence="1" id="KW-0812">Transmembrane</keyword>
<dbReference type="EMBL" id="CM010629">
    <property type="protein sequence ID" value="RID76943.1"/>
    <property type="molecule type" value="Genomic_DNA"/>
</dbReference>
<organism evidence="2 3">
    <name type="scientific">Brassica campestris</name>
    <name type="common">Field mustard</name>
    <dbReference type="NCBI Taxonomy" id="3711"/>
    <lineage>
        <taxon>Eukaryota</taxon>
        <taxon>Viridiplantae</taxon>
        <taxon>Streptophyta</taxon>
        <taxon>Embryophyta</taxon>
        <taxon>Tracheophyta</taxon>
        <taxon>Spermatophyta</taxon>
        <taxon>Magnoliopsida</taxon>
        <taxon>eudicotyledons</taxon>
        <taxon>Gunneridae</taxon>
        <taxon>Pentapetalae</taxon>
        <taxon>rosids</taxon>
        <taxon>malvids</taxon>
        <taxon>Brassicales</taxon>
        <taxon>Brassicaceae</taxon>
        <taxon>Brassiceae</taxon>
        <taxon>Brassica</taxon>
    </lineage>
</organism>
<protein>
    <submittedName>
        <fullName evidence="2">Uncharacterized protein</fullName>
    </submittedName>
</protein>
<evidence type="ECO:0000256" key="1">
    <source>
        <dbReference type="SAM" id="Phobius"/>
    </source>
</evidence>
<keyword evidence="1" id="KW-0472">Membrane</keyword>